<evidence type="ECO:0000256" key="4">
    <source>
        <dbReference type="ARBA" id="ARBA00022679"/>
    </source>
</evidence>
<dbReference type="KEGG" id="mew:MSWAN_2308"/>
<evidence type="ECO:0000259" key="7">
    <source>
        <dbReference type="Pfam" id="PF00535"/>
    </source>
</evidence>
<evidence type="ECO:0000256" key="1">
    <source>
        <dbReference type="ARBA" id="ARBA00001946"/>
    </source>
</evidence>
<dbReference type="InterPro" id="IPR009010">
    <property type="entry name" value="Asp_de-COase-like_dom_sf"/>
</dbReference>
<dbReference type="SUPFAM" id="SSF53448">
    <property type="entry name" value="Nucleotide-diphospho-sugar transferases"/>
    <property type="match status" value="1"/>
</dbReference>
<feature type="transmembrane region" description="Helical" evidence="6">
    <location>
        <begin position="253"/>
        <end position="274"/>
    </location>
</feature>
<proteinExistence type="inferred from homology"/>
<dbReference type="CDD" id="cd04179">
    <property type="entry name" value="DPM_DPG-synthase_like"/>
    <property type="match status" value="1"/>
</dbReference>
<dbReference type="Proteomes" id="UP000009231">
    <property type="component" value="Chromosome"/>
</dbReference>
<organism evidence="8 9">
    <name type="scientific">Methanobacterium paludis (strain DSM 25820 / JCM 18151 / SWAN1)</name>
    <dbReference type="NCBI Taxonomy" id="868131"/>
    <lineage>
        <taxon>Archaea</taxon>
        <taxon>Methanobacteriati</taxon>
        <taxon>Methanobacteriota</taxon>
        <taxon>Methanomada group</taxon>
        <taxon>Methanobacteria</taxon>
        <taxon>Methanobacteriales</taxon>
        <taxon>Methanobacteriaceae</taxon>
        <taxon>Methanobacterium</taxon>
    </lineage>
</organism>
<reference evidence="8 9" key="1">
    <citation type="journal article" date="2014" name="Int. J. Syst. Evol. Microbiol.">
        <title>Methanobacterium paludis sp. nov. and a novel strain of Methanobacterium lacus isolated from northern peatlands.</title>
        <authorList>
            <person name="Cadillo-Quiroz H."/>
            <person name="Brauer S.L."/>
            <person name="Goodson N."/>
            <person name="Yavitt J.B."/>
            <person name="Zinder S.H."/>
        </authorList>
    </citation>
    <scope>NUCLEOTIDE SEQUENCE [LARGE SCALE GENOMIC DNA]</scope>
    <source>
        <strain evidence="9">DSM 25820 / JCM 18151 / SWAN1</strain>
    </source>
</reference>
<evidence type="ECO:0000256" key="2">
    <source>
        <dbReference type="ARBA" id="ARBA00006739"/>
    </source>
</evidence>
<evidence type="ECO:0000256" key="5">
    <source>
        <dbReference type="ARBA" id="ARBA00022842"/>
    </source>
</evidence>
<protein>
    <submittedName>
        <fullName evidence="8">Glycosyl transferase family 2</fullName>
    </submittedName>
</protein>
<keyword evidence="5" id="KW-0460">Magnesium</keyword>
<dbReference type="SUPFAM" id="SSF50692">
    <property type="entry name" value="ADC-like"/>
    <property type="match status" value="1"/>
</dbReference>
<dbReference type="Pfam" id="PF00535">
    <property type="entry name" value="Glycos_transf_2"/>
    <property type="match status" value="1"/>
</dbReference>
<accession>F6D5G1</accession>
<dbReference type="AlphaFoldDB" id="F6D5G1"/>
<dbReference type="HOGENOM" id="CLU_478695_0_0_2"/>
<comment type="cofactor">
    <cofactor evidence="1">
        <name>Mg(2+)</name>
        <dbReference type="ChEBI" id="CHEBI:18420"/>
    </cofactor>
</comment>
<keyword evidence="9" id="KW-1185">Reference proteome</keyword>
<dbReference type="InterPro" id="IPR050256">
    <property type="entry name" value="Glycosyltransferase_2"/>
</dbReference>
<keyword evidence="6" id="KW-1133">Transmembrane helix</keyword>
<name>F6D5G1_METPW</name>
<dbReference type="EMBL" id="CP002772">
    <property type="protein sequence ID" value="AEG19313.1"/>
    <property type="molecule type" value="Genomic_DNA"/>
</dbReference>
<dbReference type="GeneID" id="10669837"/>
<comment type="similarity">
    <text evidence="2">Belongs to the glycosyltransferase 2 family.</text>
</comment>
<dbReference type="STRING" id="868131.MSWAN_2308"/>
<keyword evidence="4 8" id="KW-0808">Transferase</keyword>
<evidence type="ECO:0000256" key="3">
    <source>
        <dbReference type="ARBA" id="ARBA00022676"/>
    </source>
</evidence>
<dbReference type="Gene3D" id="3.90.550.10">
    <property type="entry name" value="Spore Coat Polysaccharide Biosynthesis Protein SpsA, Chain A"/>
    <property type="match status" value="1"/>
</dbReference>
<dbReference type="InterPro" id="IPR029044">
    <property type="entry name" value="Nucleotide-diphossugar_trans"/>
</dbReference>
<dbReference type="InterPro" id="IPR001173">
    <property type="entry name" value="Glyco_trans_2-like"/>
</dbReference>
<keyword evidence="6" id="KW-0472">Membrane</keyword>
<keyword evidence="3" id="KW-0328">Glycosyltransferase</keyword>
<sequence>MSWTILMLFLLLASFRTIKKPKDMTVSVIIPAYNEAKTVKHVVSVAKSLSYILEIIVVDDGSTDGTARIAEEAGARVIRHLENKGKGAAIKTGFTNSKGDIAVFLDADLHNLTADQVERIIKPILNGEADITKTKFKREAGRVTQLTAKPLLDFFFPEVKFDQPLSGQFAAKRSFLSSIKLEDDYGVDVGIVLDADVRGMRVKEVDIGKIDHVLSSLGDLNLMATEVVRTIVDRAMEYGRVTMMDSLGKSIRMGILGLSLTILGVFCIFFITFVPLNFGLVISVVGMIIAIFYIAKIIKMSFHIIRRSEAKLRTLKSFFYMHSPIIVSGLILIAMLTTLLGSVHIYDGKISVEPSSRNLIYWIEPAHNQSVDVRGPYTVDSALENEYTIMRMTPESIATLELGYGDAVYINNQQYILNQSLPGEGNTIRIPYNARNFLGINVGDVISDSNLRNVFKNVYAAKNLQLQNTNSNITVKEGVLIKTDSENGRAVNISINGTPVTMTSGIFKNGAYSIYVDGSRYKTIEINDDTSSTSYYVKVGEYTIKIDIGALGTAQSDMEFAPSSEGKFLNFTSS</sequence>
<evidence type="ECO:0000256" key="6">
    <source>
        <dbReference type="SAM" id="Phobius"/>
    </source>
</evidence>
<feature type="transmembrane region" description="Helical" evidence="6">
    <location>
        <begin position="319"/>
        <end position="346"/>
    </location>
</feature>
<gene>
    <name evidence="8" type="ordered locus">MSWAN_2308</name>
</gene>
<feature type="domain" description="Glycosyltransferase 2-like" evidence="7">
    <location>
        <begin position="27"/>
        <end position="141"/>
    </location>
</feature>
<keyword evidence="6" id="KW-0812">Transmembrane</keyword>
<feature type="transmembrane region" description="Helical" evidence="6">
    <location>
        <begin position="280"/>
        <end position="298"/>
    </location>
</feature>
<dbReference type="eggNOG" id="arCOG00894">
    <property type="taxonomic scope" value="Archaea"/>
</dbReference>
<evidence type="ECO:0000313" key="8">
    <source>
        <dbReference type="EMBL" id="AEG19313.1"/>
    </source>
</evidence>
<dbReference type="PANTHER" id="PTHR48090:SF10">
    <property type="entry name" value="GLUCOSYL-3-PHOSPHOGLYCERATE SYNTHASE"/>
    <property type="match status" value="1"/>
</dbReference>
<evidence type="ECO:0000313" key="9">
    <source>
        <dbReference type="Proteomes" id="UP000009231"/>
    </source>
</evidence>
<dbReference type="GO" id="GO:0016757">
    <property type="term" value="F:glycosyltransferase activity"/>
    <property type="evidence" value="ECO:0007669"/>
    <property type="project" value="UniProtKB-KW"/>
</dbReference>
<dbReference type="PANTHER" id="PTHR48090">
    <property type="entry name" value="UNDECAPRENYL-PHOSPHATE 4-DEOXY-4-FORMAMIDO-L-ARABINOSE TRANSFERASE-RELATED"/>
    <property type="match status" value="1"/>
</dbReference>
<dbReference type="RefSeq" id="WP_013826812.1">
    <property type="nucleotide sequence ID" value="NC_015574.1"/>
</dbReference>